<dbReference type="InterPro" id="IPR016828">
    <property type="entry name" value="Alpha-L-arabinofuranosidase"/>
</dbReference>
<evidence type="ECO:0000256" key="3">
    <source>
        <dbReference type="ARBA" id="ARBA00022801"/>
    </source>
</evidence>
<keyword evidence="2" id="KW-0732">Signal</keyword>
<feature type="compositionally biased region" description="Low complexity" evidence="6">
    <location>
        <begin position="311"/>
        <end position="332"/>
    </location>
</feature>
<keyword evidence="4 5" id="KW-0326">Glycosidase</keyword>
<dbReference type="InterPro" id="IPR006710">
    <property type="entry name" value="Glyco_hydro_43"/>
</dbReference>
<feature type="region of interest" description="Disordered" evidence="6">
    <location>
        <begin position="311"/>
        <end position="357"/>
    </location>
</feature>
<evidence type="ECO:0000256" key="5">
    <source>
        <dbReference type="RuleBase" id="RU361187"/>
    </source>
</evidence>
<evidence type="ECO:0000256" key="1">
    <source>
        <dbReference type="ARBA" id="ARBA00009865"/>
    </source>
</evidence>
<comment type="caution">
    <text evidence="7">The sequence shown here is derived from an EMBL/GenBank/DDBJ whole genome shotgun (WGS) entry which is preliminary data.</text>
</comment>
<dbReference type="InterPro" id="IPR023296">
    <property type="entry name" value="Glyco_hydro_beta-prop_sf"/>
</dbReference>
<dbReference type="PANTHER" id="PTHR43817">
    <property type="entry name" value="GLYCOSYL HYDROLASE"/>
    <property type="match status" value="1"/>
</dbReference>
<keyword evidence="8" id="KW-1185">Reference proteome</keyword>
<protein>
    <submittedName>
        <fullName evidence="7">GH43 family beta-xylosidase</fullName>
    </submittedName>
</protein>
<evidence type="ECO:0000256" key="2">
    <source>
        <dbReference type="ARBA" id="ARBA00022729"/>
    </source>
</evidence>
<dbReference type="SUPFAM" id="SSF75005">
    <property type="entry name" value="Arabinanase/levansucrase/invertase"/>
    <property type="match status" value="1"/>
</dbReference>
<dbReference type="RefSeq" id="WP_070320045.1">
    <property type="nucleotide sequence ID" value="NZ_JAUSVM010000001.1"/>
</dbReference>
<evidence type="ECO:0000256" key="6">
    <source>
        <dbReference type="SAM" id="MobiDB-lite"/>
    </source>
</evidence>
<proteinExistence type="inferred from homology"/>
<comment type="similarity">
    <text evidence="1 5">Belongs to the glycosyl hydrolase 43 family.</text>
</comment>
<organism evidence="7 8">
    <name type="scientific">Cellulomonas iranensis</name>
    <dbReference type="NCBI Taxonomy" id="76862"/>
    <lineage>
        <taxon>Bacteria</taxon>
        <taxon>Bacillati</taxon>
        <taxon>Actinomycetota</taxon>
        <taxon>Actinomycetes</taxon>
        <taxon>Micrococcales</taxon>
        <taxon>Cellulomonadaceae</taxon>
        <taxon>Cellulomonas</taxon>
    </lineage>
</organism>
<accession>A0ABU0GJ48</accession>
<sequence length="357" mass="38935">MTHIPNPIVLQRADPCVLRHDGQYYFTGSHPAYDRVVLRRAERLADLQDADEVTIWERHADGPQSHLIWAPELHRVGDAWYVYYAAASDAGVRADAPGAAETFNHRVYVLENRSADPFAPTWVERGQVDTGWESFALDATSFVLDGTQYLVWAQQDVTIRGNSNLYIAPMANPWTLAGPAVLLTRPEHDWETAGFWVNEGPSVLVREGRVLLTYSGAATGPEYAMGLLTASTDADLLDPASWTKSADPVFVSHPDHHQYGPGHNSFTTTPDGDVVLVYHARTYTQIDGDPLWDPNRHARAQVLPFDADGTPVWGVPVPDDRPVPTTTDVLPPSGLPTPGGDDASPASSVDTLADAGA</sequence>
<dbReference type="PANTHER" id="PTHR43817:SF1">
    <property type="entry name" value="HYDROLASE, FAMILY 43, PUTATIVE (AFU_ORTHOLOGUE AFUA_3G01660)-RELATED"/>
    <property type="match status" value="1"/>
</dbReference>
<dbReference type="EMBL" id="JAUSVM010000001">
    <property type="protein sequence ID" value="MDQ0425401.1"/>
    <property type="molecule type" value="Genomic_DNA"/>
</dbReference>
<reference evidence="7 8" key="1">
    <citation type="submission" date="2023-07" db="EMBL/GenBank/DDBJ databases">
        <title>Sequencing the genomes of 1000 actinobacteria strains.</title>
        <authorList>
            <person name="Klenk H.-P."/>
        </authorList>
    </citation>
    <scope>NUCLEOTIDE SEQUENCE [LARGE SCALE GENOMIC DNA]</scope>
    <source>
        <strain evidence="7 8">DSM 14785</strain>
    </source>
</reference>
<dbReference type="Gene3D" id="2.115.10.20">
    <property type="entry name" value="Glycosyl hydrolase domain, family 43"/>
    <property type="match status" value="1"/>
</dbReference>
<gene>
    <name evidence="7" type="ORF">JO380_001782</name>
</gene>
<name>A0ABU0GJ48_9CELL</name>
<dbReference type="PIRSF" id="PIRSF025414">
    <property type="entry name" value="Alpha-L-arabinofuranosidase"/>
    <property type="match status" value="1"/>
</dbReference>
<keyword evidence="3 5" id="KW-0378">Hydrolase</keyword>
<dbReference type="Proteomes" id="UP001240250">
    <property type="component" value="Unassembled WGS sequence"/>
</dbReference>
<evidence type="ECO:0000313" key="8">
    <source>
        <dbReference type="Proteomes" id="UP001240250"/>
    </source>
</evidence>
<evidence type="ECO:0000313" key="7">
    <source>
        <dbReference type="EMBL" id="MDQ0425401.1"/>
    </source>
</evidence>
<dbReference type="Pfam" id="PF04616">
    <property type="entry name" value="Glyco_hydro_43"/>
    <property type="match status" value="1"/>
</dbReference>
<evidence type="ECO:0000256" key="4">
    <source>
        <dbReference type="ARBA" id="ARBA00023295"/>
    </source>
</evidence>